<comment type="caution">
    <text evidence="2">The sequence shown here is derived from an EMBL/GenBank/DDBJ whole genome shotgun (WGS) entry which is preliminary data.</text>
</comment>
<organism evidence="2 3">
    <name type="scientific">Thalassiosira oceanica</name>
    <name type="common">Marine diatom</name>
    <dbReference type="NCBI Taxonomy" id="159749"/>
    <lineage>
        <taxon>Eukaryota</taxon>
        <taxon>Sar</taxon>
        <taxon>Stramenopiles</taxon>
        <taxon>Ochrophyta</taxon>
        <taxon>Bacillariophyta</taxon>
        <taxon>Coscinodiscophyceae</taxon>
        <taxon>Thalassiosirophycidae</taxon>
        <taxon>Thalassiosirales</taxon>
        <taxon>Thalassiosiraceae</taxon>
        <taxon>Thalassiosira</taxon>
    </lineage>
</organism>
<gene>
    <name evidence="2" type="ORF">THAOC_05621</name>
</gene>
<keyword evidence="3" id="KW-1185">Reference proteome</keyword>
<sequence>MTTAPPPRRKDPADLASDVAAEVEELVREGRPPEARGGPKVACTAGDKENERMPPARRRSTLTSAARRTSQSSGPCAPILPATSAMSMSGASPGTPATGAPSFVRFKSLSGGSLGLEQGLFWNHAQEETGWVRIPGRGDGTEFRDSGAWAAPNRGRPMSAAQHSTYDELSRFHWSTDLSLTPTAARRRRTGRGRAG</sequence>
<evidence type="ECO:0000256" key="1">
    <source>
        <dbReference type="SAM" id="MobiDB-lite"/>
    </source>
</evidence>
<name>K0T6W7_THAOC</name>
<protein>
    <submittedName>
        <fullName evidence="2">Uncharacterized protein</fullName>
    </submittedName>
</protein>
<reference evidence="2 3" key="1">
    <citation type="journal article" date="2012" name="Genome Biol.">
        <title>Genome and low-iron response of an oceanic diatom adapted to chronic iron limitation.</title>
        <authorList>
            <person name="Lommer M."/>
            <person name="Specht M."/>
            <person name="Roy A.S."/>
            <person name="Kraemer L."/>
            <person name="Andreson R."/>
            <person name="Gutowska M.A."/>
            <person name="Wolf J."/>
            <person name="Bergner S.V."/>
            <person name="Schilhabel M.B."/>
            <person name="Klostermeier U.C."/>
            <person name="Beiko R.G."/>
            <person name="Rosenstiel P."/>
            <person name="Hippler M."/>
            <person name="Laroche J."/>
        </authorList>
    </citation>
    <scope>NUCLEOTIDE SEQUENCE [LARGE SCALE GENOMIC DNA]</scope>
    <source>
        <strain evidence="2 3">CCMP1005</strain>
    </source>
</reference>
<feature type="region of interest" description="Disordered" evidence="1">
    <location>
        <begin position="1"/>
        <end position="97"/>
    </location>
</feature>
<feature type="compositionally biased region" description="Basic and acidic residues" evidence="1">
    <location>
        <begin position="25"/>
        <end position="34"/>
    </location>
</feature>
<dbReference type="Proteomes" id="UP000266841">
    <property type="component" value="Unassembled WGS sequence"/>
</dbReference>
<proteinExistence type="predicted"/>
<evidence type="ECO:0000313" key="3">
    <source>
        <dbReference type="Proteomes" id="UP000266841"/>
    </source>
</evidence>
<evidence type="ECO:0000313" key="2">
    <source>
        <dbReference type="EMBL" id="EJK72809.1"/>
    </source>
</evidence>
<accession>K0T6W7</accession>
<dbReference type="AlphaFoldDB" id="K0T6W7"/>
<feature type="compositionally biased region" description="Low complexity" evidence="1">
    <location>
        <begin position="61"/>
        <end position="73"/>
    </location>
</feature>
<dbReference type="EMBL" id="AGNL01005268">
    <property type="protein sequence ID" value="EJK72809.1"/>
    <property type="molecule type" value="Genomic_DNA"/>
</dbReference>